<evidence type="ECO:0000313" key="3">
    <source>
        <dbReference type="EMBL" id="PWJ56085.1"/>
    </source>
</evidence>
<dbReference type="GO" id="GO:0051301">
    <property type="term" value="P:cell division"/>
    <property type="evidence" value="ECO:0007669"/>
    <property type="project" value="UniProtKB-KW"/>
</dbReference>
<keyword evidence="2" id="KW-0812">Transmembrane</keyword>
<keyword evidence="3" id="KW-0132">Cell division</keyword>
<keyword evidence="2" id="KW-0472">Membrane</keyword>
<dbReference type="EMBL" id="QGDQ01000001">
    <property type="protein sequence ID" value="PWJ56085.1"/>
    <property type="molecule type" value="Genomic_DNA"/>
</dbReference>
<keyword evidence="2" id="KW-1133">Transmembrane helix</keyword>
<dbReference type="AlphaFoldDB" id="A0A316AE76"/>
<keyword evidence="4" id="KW-1185">Reference proteome</keyword>
<feature type="compositionally biased region" description="Low complexity" evidence="1">
    <location>
        <begin position="192"/>
        <end position="212"/>
    </location>
</feature>
<dbReference type="InterPro" id="IPR007060">
    <property type="entry name" value="FtsL/DivIC"/>
</dbReference>
<feature type="compositionally biased region" description="Low complexity" evidence="1">
    <location>
        <begin position="27"/>
        <end position="43"/>
    </location>
</feature>
<gene>
    <name evidence="3" type="ORF">BXY45_10159</name>
</gene>
<protein>
    <submittedName>
        <fullName evidence="3">Cell division protein FtsB</fullName>
    </submittedName>
</protein>
<dbReference type="Pfam" id="PF04977">
    <property type="entry name" value="DivIC"/>
    <property type="match status" value="1"/>
</dbReference>
<reference evidence="3 4" key="1">
    <citation type="submission" date="2018-03" db="EMBL/GenBank/DDBJ databases">
        <title>Genomic Encyclopedia of Archaeal and Bacterial Type Strains, Phase II (KMG-II): from individual species to whole genera.</title>
        <authorList>
            <person name="Goeker M."/>
        </authorList>
    </citation>
    <scope>NUCLEOTIDE SEQUENCE [LARGE SCALE GENOMIC DNA]</scope>
    <source>
        <strain evidence="3 4">DSM 44889</strain>
    </source>
</reference>
<proteinExistence type="predicted"/>
<feature type="region of interest" description="Disordered" evidence="1">
    <location>
        <begin position="1"/>
        <end position="56"/>
    </location>
</feature>
<name>A0A316AE76_9ACTN</name>
<feature type="compositionally biased region" description="Low complexity" evidence="1">
    <location>
        <begin position="144"/>
        <end position="165"/>
    </location>
</feature>
<evidence type="ECO:0000256" key="1">
    <source>
        <dbReference type="SAM" id="MobiDB-lite"/>
    </source>
</evidence>
<evidence type="ECO:0000313" key="4">
    <source>
        <dbReference type="Proteomes" id="UP000245469"/>
    </source>
</evidence>
<feature type="region of interest" description="Disordered" evidence="1">
    <location>
        <begin position="144"/>
        <end position="212"/>
    </location>
</feature>
<keyword evidence="3" id="KW-0131">Cell cycle</keyword>
<comment type="caution">
    <text evidence="3">The sequence shown here is derived from an EMBL/GenBank/DDBJ whole genome shotgun (WGS) entry which is preliminary data.</text>
</comment>
<sequence length="212" mass="21654">MAPARPSSRGETTGSRPGVRLRRRPGRAPGEPVSSRPAPAARPRTTDPNSGDRRRGLTTRGAALLAVGLVAAASLLGPVRAWVEQRAELAALHEDIAAREQRVAELTAESARWDDPAYAATQARARFGYLMPGETGYTVLGAPASTTPSTAVAAPTATATPSPASLLDRVRSGLGLEEQPASTPSVTPAQIAPSTGSAAPATPVPSATPEAS</sequence>
<accession>A0A316AE76</accession>
<dbReference type="Proteomes" id="UP000245469">
    <property type="component" value="Unassembled WGS sequence"/>
</dbReference>
<organism evidence="3 4">
    <name type="scientific">Quadrisphaera granulorum</name>
    <dbReference type="NCBI Taxonomy" id="317664"/>
    <lineage>
        <taxon>Bacteria</taxon>
        <taxon>Bacillati</taxon>
        <taxon>Actinomycetota</taxon>
        <taxon>Actinomycetes</taxon>
        <taxon>Kineosporiales</taxon>
        <taxon>Kineosporiaceae</taxon>
        <taxon>Quadrisphaera</taxon>
    </lineage>
</organism>
<evidence type="ECO:0000256" key="2">
    <source>
        <dbReference type="SAM" id="Phobius"/>
    </source>
</evidence>
<feature type="transmembrane region" description="Helical" evidence="2">
    <location>
        <begin position="62"/>
        <end position="83"/>
    </location>
</feature>